<keyword evidence="2" id="KW-0274">FAD</keyword>
<dbReference type="PANTHER" id="PTHR36117:SF3">
    <property type="entry name" value="4-HYDROXYPHENYLACETATE 3-MONOOXYGENASE-RELATED"/>
    <property type="match status" value="1"/>
</dbReference>
<gene>
    <name evidence="6" type="ORF">B9Q03_04895</name>
</gene>
<dbReference type="PIRSF" id="PIRSF000331">
    <property type="entry name" value="HpaA_HpaB"/>
    <property type="match status" value="1"/>
</dbReference>
<dbReference type="GO" id="GO:0016627">
    <property type="term" value="F:oxidoreductase activity, acting on the CH-CH group of donors"/>
    <property type="evidence" value="ECO:0007669"/>
    <property type="project" value="InterPro"/>
</dbReference>
<dbReference type="Proteomes" id="UP000240322">
    <property type="component" value="Unassembled WGS sequence"/>
</dbReference>
<keyword evidence="3" id="KW-0560">Oxidoreductase</keyword>
<dbReference type="InterPro" id="IPR004925">
    <property type="entry name" value="HpaB/PvcC/4-BUDH"/>
</dbReference>
<protein>
    <submittedName>
        <fullName evidence="6">4-hydroxybutyryl-CoA dehydratase</fullName>
    </submittedName>
</protein>
<feature type="domain" description="HpaB/PvcC/4-BUDH C-terminal" evidence="4">
    <location>
        <begin position="264"/>
        <end position="458"/>
    </location>
</feature>
<proteinExistence type="predicted"/>
<dbReference type="Pfam" id="PF03241">
    <property type="entry name" value="HpaB"/>
    <property type="match status" value="1"/>
</dbReference>
<evidence type="ECO:0000259" key="4">
    <source>
        <dbReference type="Pfam" id="PF03241"/>
    </source>
</evidence>
<accession>A0A2R6AXW2</accession>
<evidence type="ECO:0000313" key="6">
    <source>
        <dbReference type="EMBL" id="PSN91153.1"/>
    </source>
</evidence>
<dbReference type="PANTHER" id="PTHR36117">
    <property type="entry name" value="4-HYDROXYPHENYLACETATE 3-MONOOXYGENASE-RELATED"/>
    <property type="match status" value="1"/>
</dbReference>
<feature type="domain" description="HpaB/PvcC/4-BUDH N-terminal" evidence="5">
    <location>
        <begin position="5"/>
        <end position="257"/>
    </location>
</feature>
<evidence type="ECO:0000256" key="3">
    <source>
        <dbReference type="ARBA" id="ARBA00023002"/>
    </source>
</evidence>
<evidence type="ECO:0000256" key="2">
    <source>
        <dbReference type="ARBA" id="ARBA00022827"/>
    </source>
</evidence>
<dbReference type="Gene3D" id="1.10.3140.10">
    <property type="entry name" value="4-hydroxybutyryl-coa dehydratase, domain 1"/>
    <property type="match status" value="1"/>
</dbReference>
<dbReference type="InterPro" id="IPR024719">
    <property type="entry name" value="HpaB/PvcC/4-BUDH_C"/>
</dbReference>
<dbReference type="Pfam" id="PF11794">
    <property type="entry name" value="HpaB_N"/>
    <property type="match status" value="1"/>
</dbReference>
<dbReference type="SUPFAM" id="SSF47203">
    <property type="entry name" value="Acyl-CoA dehydrogenase C-terminal domain-like"/>
    <property type="match status" value="1"/>
</dbReference>
<reference evidence="6 7" key="1">
    <citation type="submission" date="2017-04" db="EMBL/GenBank/DDBJ databases">
        <title>Novel microbial lineages endemic to geothermal iron-oxide mats fill important gaps in the evolutionary history of Archaea.</title>
        <authorList>
            <person name="Jay Z.J."/>
            <person name="Beam J.P."/>
            <person name="Dlakic M."/>
            <person name="Rusch D.B."/>
            <person name="Kozubal M.A."/>
            <person name="Inskeep W.P."/>
        </authorList>
    </citation>
    <scope>NUCLEOTIDE SEQUENCE [LARGE SCALE GENOMIC DNA]</scope>
    <source>
        <strain evidence="6">OSP_D</strain>
    </source>
</reference>
<keyword evidence="1" id="KW-0285">Flavoprotein</keyword>
<dbReference type="Gene3D" id="1.20.140.10">
    <property type="entry name" value="Butyryl-CoA Dehydrogenase, subunit A, domain 3"/>
    <property type="match status" value="1"/>
</dbReference>
<dbReference type="SUPFAM" id="SSF56645">
    <property type="entry name" value="Acyl-CoA dehydrogenase NM domain-like"/>
    <property type="match status" value="1"/>
</dbReference>
<dbReference type="InterPro" id="IPR009100">
    <property type="entry name" value="AcylCoA_DH/oxidase_NM_dom_sf"/>
</dbReference>
<dbReference type="EMBL" id="NEXE01000033">
    <property type="protein sequence ID" value="PSN91153.1"/>
    <property type="molecule type" value="Genomic_DNA"/>
</dbReference>
<evidence type="ECO:0000313" key="7">
    <source>
        <dbReference type="Proteomes" id="UP000240322"/>
    </source>
</evidence>
<name>A0A2R6AXW2_9ARCH</name>
<organism evidence="6 7">
    <name type="scientific">Candidatus Marsarchaeota G2 archaeon OSP_D</name>
    <dbReference type="NCBI Taxonomy" id="1978157"/>
    <lineage>
        <taxon>Archaea</taxon>
        <taxon>Candidatus Marsarchaeota</taxon>
        <taxon>Candidatus Marsarchaeota group 2</taxon>
    </lineage>
</organism>
<evidence type="ECO:0000256" key="1">
    <source>
        <dbReference type="ARBA" id="ARBA00022630"/>
    </source>
</evidence>
<sequence>MRSVQEFLSSLNDGRKVHYRGRLVGSVAHHPVLGIAARHAGKLFDYPARTIHDERLGDISGFYRVPKNSADLLDRHRLVYETTMFCNGVFNISQAIGSDALFALLGLAPQLEEENRKRVAEYFDWVARKDLTIAVAQTDVKGDRSKRPSEQVDRDLYLRVVDEKGGGIVVRGAKAHTTQAAVADEIIVIPTRSMKSSEEEYSVAFAVPANTPGLTMFVRPVDEVEGNTSAVLSRLDYELETLTVFEDVFVPWERVFLYRNTGLAGRLATLFANFHRFTAISYRSAMANLYLGAALEAAKSNGLTAEKHVRDDLLEIVTYKELMRMSAIAASSQPLLLGGVAVPNPVYTNIGKIYSNTHFTDLLRSLIDISGGIIATLPSQEDLNTSSKDLIEKYMRGAVDGASRIKTLKLAKELGATSMAGYMLTLMIHAEGSIESSKIELFRNYDFSEATRLVNKILNTNTDQDTSTG</sequence>
<comment type="caution">
    <text evidence="6">The sequence shown here is derived from an EMBL/GenBank/DDBJ whole genome shotgun (WGS) entry which is preliminary data.</text>
</comment>
<dbReference type="InterPro" id="IPR024674">
    <property type="entry name" value="HpaB/PvcC/4-BUDH_N"/>
</dbReference>
<dbReference type="InterPro" id="IPR046373">
    <property type="entry name" value="Acyl-CoA_Oxase/DH_mid-dom_sf"/>
</dbReference>
<evidence type="ECO:0000259" key="5">
    <source>
        <dbReference type="Pfam" id="PF11794"/>
    </source>
</evidence>
<dbReference type="AlphaFoldDB" id="A0A2R6AXW2"/>
<dbReference type="Gene3D" id="2.40.110.10">
    <property type="entry name" value="Butyryl-CoA Dehydrogenase, subunit A, domain 2"/>
    <property type="match status" value="1"/>
</dbReference>
<dbReference type="InterPro" id="IPR036250">
    <property type="entry name" value="AcylCo_DH-like_C"/>
</dbReference>